<feature type="chain" id="PRO_5019464551" evidence="7">
    <location>
        <begin position="26"/>
        <end position="363"/>
    </location>
</feature>
<dbReference type="OrthoDB" id="6496647at2759"/>
<evidence type="ECO:0000256" key="5">
    <source>
        <dbReference type="ARBA" id="ARBA00038268"/>
    </source>
</evidence>
<dbReference type="VEuPathDB" id="VectorBase:LDEU008881"/>
<feature type="transmembrane region" description="Helical" evidence="6">
    <location>
        <begin position="76"/>
        <end position="97"/>
    </location>
</feature>
<dbReference type="PANTHER" id="PTHR13285">
    <property type="entry name" value="ACYLTRANSFERASE"/>
    <property type="match status" value="1"/>
</dbReference>
<sequence>MFPSKIGRRILCYAFFVITVICLHSQSFESVQEFVFSGKDETRNFLLEVSMAWLNARCLSFSLDCIHSNSLNRKDFLVSLAYFFYLPCFFTGPLKNYSNFYKCISSYNSVRPFNVTHFLLNLIRFIFWALVYDFLLHFVYCSSIQYNQLFITEMNSWSLSGFGYSLPCLFYLKYFVIYGLAGVISSLNGVHLEAPPKCISRVHLCSYLWRHFDRGLHLWLSTYFYKPIVNNNWNVKRKVIATAVCFCCVAVWHGFNKSILVWSFLSFLGVIVELFVTSFLSGFGNIKKKISSDSLRRLEAVITAPLFMFLILSNIFFLSNFDIGIHFLRTFVFSFSTTLFIALFIMYCSCNVSIFCKRKEDNL</sequence>
<keyword evidence="9" id="KW-1185">Reference proteome</keyword>
<dbReference type="Proteomes" id="UP000288716">
    <property type="component" value="Unassembled WGS sequence"/>
</dbReference>
<dbReference type="InterPro" id="IPR004299">
    <property type="entry name" value="MBOAT_fam"/>
</dbReference>
<gene>
    <name evidence="8" type="ORF">B4U80_04485</name>
</gene>
<comment type="caution">
    <text evidence="8">The sequence shown here is derived from an EMBL/GenBank/DDBJ whole genome shotgun (WGS) entry which is preliminary data.</text>
</comment>
<evidence type="ECO:0000313" key="8">
    <source>
        <dbReference type="EMBL" id="RWS23160.1"/>
    </source>
</evidence>
<accession>A0A443S6K4</accession>
<feature type="transmembrane region" description="Helical" evidence="6">
    <location>
        <begin position="261"/>
        <end position="286"/>
    </location>
</feature>
<feature type="transmembrane region" description="Helical" evidence="6">
    <location>
        <begin position="239"/>
        <end position="255"/>
    </location>
</feature>
<dbReference type="GO" id="GO:0016020">
    <property type="term" value="C:membrane"/>
    <property type="evidence" value="ECO:0007669"/>
    <property type="project" value="UniProtKB-SubCell"/>
</dbReference>
<evidence type="ECO:0000313" key="9">
    <source>
        <dbReference type="Proteomes" id="UP000288716"/>
    </source>
</evidence>
<keyword evidence="7" id="KW-0732">Signal</keyword>
<dbReference type="STRING" id="299467.A0A443S6K4"/>
<dbReference type="EMBL" id="NCKV01006994">
    <property type="protein sequence ID" value="RWS23160.1"/>
    <property type="molecule type" value="Genomic_DNA"/>
</dbReference>
<organism evidence="8 9">
    <name type="scientific">Leptotrombidium deliense</name>
    <dbReference type="NCBI Taxonomy" id="299467"/>
    <lineage>
        <taxon>Eukaryota</taxon>
        <taxon>Metazoa</taxon>
        <taxon>Ecdysozoa</taxon>
        <taxon>Arthropoda</taxon>
        <taxon>Chelicerata</taxon>
        <taxon>Arachnida</taxon>
        <taxon>Acari</taxon>
        <taxon>Acariformes</taxon>
        <taxon>Trombidiformes</taxon>
        <taxon>Prostigmata</taxon>
        <taxon>Anystina</taxon>
        <taxon>Parasitengona</taxon>
        <taxon>Trombiculoidea</taxon>
        <taxon>Trombiculidae</taxon>
        <taxon>Leptotrombidium</taxon>
    </lineage>
</organism>
<feature type="signal peptide" evidence="7">
    <location>
        <begin position="1"/>
        <end position="25"/>
    </location>
</feature>
<evidence type="ECO:0000256" key="7">
    <source>
        <dbReference type="SAM" id="SignalP"/>
    </source>
</evidence>
<dbReference type="Pfam" id="PF03062">
    <property type="entry name" value="MBOAT"/>
    <property type="match status" value="1"/>
</dbReference>
<feature type="transmembrane region" description="Helical" evidence="6">
    <location>
        <begin position="118"/>
        <end position="140"/>
    </location>
</feature>
<evidence type="ECO:0000256" key="4">
    <source>
        <dbReference type="ARBA" id="ARBA00023136"/>
    </source>
</evidence>
<comment type="similarity">
    <text evidence="5">Belongs to the membrane-bound acyltransferase family. HHAT subfamily.</text>
</comment>
<evidence type="ECO:0000256" key="6">
    <source>
        <dbReference type="SAM" id="Phobius"/>
    </source>
</evidence>
<keyword evidence="4 6" id="KW-0472">Membrane</keyword>
<dbReference type="AlphaFoldDB" id="A0A443S6K4"/>
<keyword evidence="3 6" id="KW-1133">Transmembrane helix</keyword>
<protein>
    <submittedName>
        <fullName evidence="8">Protein-cysteine N-palmitoyltransferase HHAT-like protein</fullName>
    </submittedName>
</protein>
<comment type="subcellular location">
    <subcellularLocation>
        <location evidence="1">Membrane</location>
        <topology evidence="1">Multi-pass membrane protein</topology>
    </subcellularLocation>
</comment>
<dbReference type="PANTHER" id="PTHR13285:SF18">
    <property type="entry name" value="PROTEIN-CYSTEINE N-PALMITOYLTRANSFERASE RASP"/>
    <property type="match status" value="1"/>
</dbReference>
<evidence type="ECO:0000256" key="3">
    <source>
        <dbReference type="ARBA" id="ARBA00022989"/>
    </source>
</evidence>
<dbReference type="GO" id="GO:0016409">
    <property type="term" value="F:palmitoyltransferase activity"/>
    <property type="evidence" value="ECO:0007669"/>
    <property type="project" value="TreeGrafter"/>
</dbReference>
<evidence type="ECO:0000256" key="2">
    <source>
        <dbReference type="ARBA" id="ARBA00022692"/>
    </source>
</evidence>
<feature type="transmembrane region" description="Helical" evidence="6">
    <location>
        <begin position="164"/>
        <end position="187"/>
    </location>
</feature>
<feature type="transmembrane region" description="Helical" evidence="6">
    <location>
        <begin position="298"/>
        <end position="319"/>
    </location>
</feature>
<name>A0A443S6K4_9ACAR</name>
<evidence type="ECO:0000256" key="1">
    <source>
        <dbReference type="ARBA" id="ARBA00004141"/>
    </source>
</evidence>
<reference evidence="8 9" key="1">
    <citation type="journal article" date="2018" name="Gigascience">
        <title>Genomes of trombidid mites reveal novel predicted allergens and laterally-transferred genes associated with secondary metabolism.</title>
        <authorList>
            <person name="Dong X."/>
            <person name="Chaisiri K."/>
            <person name="Xia D."/>
            <person name="Armstrong S.D."/>
            <person name="Fang Y."/>
            <person name="Donnelly M.J."/>
            <person name="Kadowaki T."/>
            <person name="McGarry J.W."/>
            <person name="Darby A.C."/>
            <person name="Makepeace B.L."/>
        </authorList>
    </citation>
    <scope>NUCLEOTIDE SEQUENCE [LARGE SCALE GENOMIC DNA]</scope>
    <source>
        <strain evidence="8">UoL-UT</strain>
    </source>
</reference>
<feature type="transmembrane region" description="Helical" evidence="6">
    <location>
        <begin position="331"/>
        <end position="356"/>
    </location>
</feature>
<proteinExistence type="inferred from homology"/>
<keyword evidence="8" id="KW-0808">Transferase</keyword>
<dbReference type="GO" id="GO:0005783">
    <property type="term" value="C:endoplasmic reticulum"/>
    <property type="evidence" value="ECO:0007669"/>
    <property type="project" value="TreeGrafter"/>
</dbReference>
<dbReference type="InterPro" id="IPR051085">
    <property type="entry name" value="MB_O-acyltransferase"/>
</dbReference>
<keyword evidence="2 6" id="KW-0812">Transmembrane</keyword>